<reference evidence="2" key="1">
    <citation type="journal article" date="2021" name="Proc. Natl. Acad. Sci. U.S.A.">
        <title>A Catalog of Tens of Thousands of Viruses from Human Metagenomes Reveals Hidden Associations with Chronic Diseases.</title>
        <authorList>
            <person name="Tisza M.J."/>
            <person name="Buck C.B."/>
        </authorList>
    </citation>
    <scope>NUCLEOTIDE SEQUENCE</scope>
    <source>
        <strain evidence="2">Ctvxh7</strain>
    </source>
</reference>
<keyword evidence="1" id="KW-0472">Membrane</keyword>
<keyword evidence="1" id="KW-0812">Transmembrane</keyword>
<dbReference type="EMBL" id="BK015847">
    <property type="protein sequence ID" value="DAE27965.1"/>
    <property type="molecule type" value="Genomic_DNA"/>
</dbReference>
<evidence type="ECO:0000256" key="1">
    <source>
        <dbReference type="SAM" id="Phobius"/>
    </source>
</evidence>
<organism evidence="2">
    <name type="scientific">Siphoviridae sp. ctvxh7</name>
    <dbReference type="NCBI Taxonomy" id="2827283"/>
    <lineage>
        <taxon>Viruses</taxon>
        <taxon>Duplodnaviria</taxon>
        <taxon>Heunggongvirae</taxon>
        <taxon>Uroviricota</taxon>
        <taxon>Caudoviricetes</taxon>
    </lineage>
</organism>
<dbReference type="Pfam" id="PF16079">
    <property type="entry name" value="Phage_holin_5_2"/>
    <property type="match status" value="1"/>
</dbReference>
<accession>A0A8S5RA82</accession>
<proteinExistence type="predicted"/>
<keyword evidence="1" id="KW-1133">Transmembrane helix</keyword>
<feature type="transmembrane region" description="Helical" evidence="1">
    <location>
        <begin position="50"/>
        <end position="70"/>
    </location>
</feature>
<evidence type="ECO:0000313" key="2">
    <source>
        <dbReference type="EMBL" id="DAE27965.1"/>
    </source>
</evidence>
<name>A0A8S5RA82_9CAUD</name>
<protein>
    <submittedName>
        <fullName evidence="2">Holin</fullName>
    </submittedName>
</protein>
<feature type="transmembrane region" description="Helical" evidence="1">
    <location>
        <begin position="20"/>
        <end position="38"/>
    </location>
</feature>
<dbReference type="InterPro" id="IPR032111">
    <property type="entry name" value="Clostridium_phage_holin"/>
</dbReference>
<sequence>MIFTPNFCSFQQNTERGIHMDFGIASVAAITAIAYLVGMAVKATNVADKWIPIICGVTGLALGVVAWVMGVPSYPADNWLDAAAVGIVSGWAATGLNQSIKQLTDK</sequence>